<dbReference type="InterPro" id="IPR004313">
    <property type="entry name" value="ARD"/>
</dbReference>
<evidence type="ECO:0000313" key="11">
    <source>
        <dbReference type="Proteomes" id="UP000242999"/>
    </source>
</evidence>
<dbReference type="PANTHER" id="PTHR23418:SF0">
    <property type="entry name" value="ACIREDUCTONE DIOXYGENASE"/>
    <property type="match status" value="1"/>
</dbReference>
<keyword evidence="5 9" id="KW-0223">Dioxygenase</keyword>
<dbReference type="GO" id="GO:0019509">
    <property type="term" value="P:L-methionine salvage from methylthioadenosine"/>
    <property type="evidence" value="ECO:0007669"/>
    <property type="project" value="UniProtKB-UniRule"/>
</dbReference>
<dbReference type="Gene3D" id="2.60.120.10">
    <property type="entry name" value="Jelly Rolls"/>
    <property type="match status" value="1"/>
</dbReference>
<evidence type="ECO:0000256" key="7">
    <source>
        <dbReference type="ARBA" id="ARBA00023004"/>
    </source>
</evidence>
<protein>
    <recommendedName>
        <fullName evidence="9">Acireductone dioxygenase</fullName>
    </recommendedName>
    <alternativeName>
        <fullName evidence="9">1,2-dihydroxy-3-keto-5-methylthiopentene dioxygenase</fullName>
        <shortName evidence="9">DHK-MTPene dioxygenase</shortName>
    </alternativeName>
    <alternativeName>
        <fullName evidence="9">Acireductone dioxygenase (Fe(2+)-requiring)</fullName>
        <shortName evidence="9">ARD'</shortName>
        <shortName evidence="9">Fe-ARD</shortName>
        <ecNumber evidence="9">1.13.11.54</ecNumber>
    </alternativeName>
    <alternativeName>
        <fullName evidence="9">Acireductone dioxygenase (Ni(2+)-requiring)</fullName>
        <shortName evidence="9">ARD</shortName>
        <shortName evidence="9">Ni-ARD</shortName>
        <ecNumber evidence="9">1.13.11.53</ecNumber>
    </alternativeName>
</protein>
<feature type="binding site" evidence="9">
    <location>
        <position position="106"/>
    </location>
    <ligand>
        <name>Ni(2+)</name>
        <dbReference type="ChEBI" id="CHEBI:49786"/>
    </ligand>
</feature>
<dbReference type="EC" id="1.13.11.53" evidence="9"/>
<feature type="binding site" evidence="9">
    <location>
        <position position="100"/>
    </location>
    <ligand>
        <name>Ni(2+)</name>
        <dbReference type="ChEBI" id="CHEBI:49786"/>
    </ligand>
</feature>
<dbReference type="GO" id="GO:0019284">
    <property type="term" value="P:L-methionine salvage from S-adenosylmethionine"/>
    <property type="evidence" value="ECO:0007669"/>
    <property type="project" value="InterPro"/>
</dbReference>
<comment type="cofactor">
    <cofactor evidence="9">
        <name>Fe(2+)</name>
        <dbReference type="ChEBI" id="CHEBI:29033"/>
    </cofactor>
    <text evidence="9">Binds 1 Fe(2+) cation per monomer.</text>
</comment>
<keyword evidence="8 9" id="KW-0486">Methionine biosynthesis</keyword>
<dbReference type="Pfam" id="PF03079">
    <property type="entry name" value="ARD"/>
    <property type="match status" value="1"/>
</dbReference>
<dbReference type="CDD" id="cd02232">
    <property type="entry name" value="cupin_ARD"/>
    <property type="match status" value="1"/>
</dbReference>
<sequence>MSFLTVYADHADYQQEAPLVDTQDASAIQAYLAEHGIDFTRWQASQPVHADATQAEILAAYDQEVQALKQAQGFTTADVIHLTSAHPEKQALRQKFLAEHIHSEDEVRFFVSGRGLFCLHLEGKVALVGCERHDLISVPASAKHWFDMGAEPEFTCVRLFTNPEGWVAQFTGDKIAEKFPRFEQVAAKFAS</sequence>
<evidence type="ECO:0000256" key="8">
    <source>
        <dbReference type="ARBA" id="ARBA00023167"/>
    </source>
</evidence>
<dbReference type="InterPro" id="IPR011051">
    <property type="entry name" value="RmlC_Cupin_sf"/>
</dbReference>
<gene>
    <name evidence="9" type="primary">mtnD</name>
    <name evidence="10" type="ORF">SAMN05421831_10264</name>
</gene>
<keyword evidence="3 9" id="KW-0028">Amino-acid biosynthesis</keyword>
<comment type="pathway">
    <text evidence="9">Amino-acid biosynthesis; L-methionine biosynthesis via salvage pathway; L-methionine from S-methyl-5-thio-alpha-D-ribose 1-phosphate: step 5/6.</text>
</comment>
<evidence type="ECO:0000256" key="1">
    <source>
        <dbReference type="ARBA" id="ARBA00000428"/>
    </source>
</evidence>
<feature type="binding site" evidence="9">
    <location>
        <position position="144"/>
    </location>
    <ligand>
        <name>Fe(2+)</name>
        <dbReference type="ChEBI" id="CHEBI:29033"/>
    </ligand>
</feature>
<dbReference type="InterPro" id="IPR023956">
    <property type="entry name" value="ARD_bac"/>
</dbReference>
<dbReference type="GO" id="GO:0010309">
    <property type="term" value="F:acireductone dioxygenase [iron(II)-requiring] activity"/>
    <property type="evidence" value="ECO:0007669"/>
    <property type="project" value="UniProtKB-UniRule"/>
</dbReference>
<dbReference type="Proteomes" id="UP000242999">
    <property type="component" value="Unassembled WGS sequence"/>
</dbReference>
<feature type="binding site" evidence="9">
    <location>
        <position position="100"/>
    </location>
    <ligand>
        <name>Fe(2+)</name>
        <dbReference type="ChEBI" id="CHEBI:29033"/>
    </ligand>
</feature>
<comment type="catalytic activity">
    <reaction evidence="9">
        <text>1,2-dihydroxy-5-(methylsulfanyl)pent-1-en-3-one + O2 = 3-(methylsulfanyl)propanoate + CO + formate + 2 H(+)</text>
        <dbReference type="Rhea" id="RHEA:14161"/>
        <dbReference type="ChEBI" id="CHEBI:15378"/>
        <dbReference type="ChEBI" id="CHEBI:15379"/>
        <dbReference type="ChEBI" id="CHEBI:15740"/>
        <dbReference type="ChEBI" id="CHEBI:17245"/>
        <dbReference type="ChEBI" id="CHEBI:49016"/>
        <dbReference type="ChEBI" id="CHEBI:49252"/>
        <dbReference type="EC" id="1.13.11.53"/>
    </reaction>
</comment>
<keyword evidence="6 9" id="KW-0560">Oxidoreductase</keyword>
<dbReference type="EC" id="1.13.11.54" evidence="9"/>
<name>A0A1H6QYH7_9GAMM</name>
<keyword evidence="2 9" id="KW-0533">Nickel</keyword>
<dbReference type="AlphaFoldDB" id="A0A1H6QYH7"/>
<dbReference type="GO" id="GO:0005506">
    <property type="term" value="F:iron ion binding"/>
    <property type="evidence" value="ECO:0007669"/>
    <property type="project" value="UniProtKB-UniRule"/>
</dbReference>
<dbReference type="STRING" id="64971.SAMN05421831_10264"/>
<dbReference type="GO" id="GO:0016151">
    <property type="term" value="F:nickel cation binding"/>
    <property type="evidence" value="ECO:0007669"/>
    <property type="project" value="UniProtKB-UniRule"/>
</dbReference>
<keyword evidence="11" id="KW-1185">Reference proteome</keyword>
<evidence type="ECO:0000256" key="2">
    <source>
        <dbReference type="ARBA" id="ARBA00022596"/>
    </source>
</evidence>
<evidence type="ECO:0000256" key="5">
    <source>
        <dbReference type="ARBA" id="ARBA00022964"/>
    </source>
</evidence>
<accession>A0A1H6QYH7</accession>
<evidence type="ECO:0000256" key="6">
    <source>
        <dbReference type="ARBA" id="ARBA00023002"/>
    </source>
</evidence>
<proteinExistence type="inferred from homology"/>
<dbReference type="GO" id="GO:0010308">
    <property type="term" value="F:acireductone dioxygenase (Ni2+-requiring) activity"/>
    <property type="evidence" value="ECO:0007669"/>
    <property type="project" value="UniProtKB-UniRule"/>
</dbReference>
<comment type="catalytic activity">
    <reaction evidence="1 9">
        <text>1,2-dihydroxy-5-(methylsulfanyl)pent-1-en-3-one + O2 = 4-methylsulfanyl-2-oxobutanoate + formate + 2 H(+)</text>
        <dbReference type="Rhea" id="RHEA:24504"/>
        <dbReference type="ChEBI" id="CHEBI:15378"/>
        <dbReference type="ChEBI" id="CHEBI:15379"/>
        <dbReference type="ChEBI" id="CHEBI:15740"/>
        <dbReference type="ChEBI" id="CHEBI:16723"/>
        <dbReference type="ChEBI" id="CHEBI:49252"/>
        <dbReference type="EC" id="1.13.11.54"/>
    </reaction>
</comment>
<dbReference type="PANTHER" id="PTHR23418">
    <property type="entry name" value="ACIREDUCTONE DIOXYGENASE"/>
    <property type="match status" value="1"/>
</dbReference>
<feature type="site" description="Important to generate the dianion" evidence="9">
    <location>
        <position position="108"/>
    </location>
</feature>
<feature type="binding site" evidence="9">
    <location>
        <position position="106"/>
    </location>
    <ligand>
        <name>Fe(2+)</name>
        <dbReference type="ChEBI" id="CHEBI:29033"/>
    </ligand>
</feature>
<dbReference type="UniPathway" id="UPA00904">
    <property type="reaction ID" value="UER00878"/>
</dbReference>
<dbReference type="OrthoDB" id="9795636at2"/>
<feature type="site" description="May play a role in transmitting local conformational changes" evidence="9">
    <location>
        <position position="105"/>
    </location>
</feature>
<comment type="subunit">
    <text evidence="9">Monomer.</text>
</comment>
<organism evidence="10 11">
    <name type="scientific">Allopseudospirillum japonicum</name>
    <dbReference type="NCBI Taxonomy" id="64971"/>
    <lineage>
        <taxon>Bacteria</taxon>
        <taxon>Pseudomonadati</taxon>
        <taxon>Pseudomonadota</taxon>
        <taxon>Gammaproteobacteria</taxon>
        <taxon>Oceanospirillales</taxon>
        <taxon>Oceanospirillaceae</taxon>
        <taxon>Allopseudospirillum</taxon>
    </lineage>
</organism>
<evidence type="ECO:0000256" key="9">
    <source>
        <dbReference type="HAMAP-Rule" id="MF_01682"/>
    </source>
</evidence>
<feature type="binding site" evidence="9">
    <location>
        <position position="102"/>
    </location>
    <ligand>
        <name>Ni(2+)</name>
        <dbReference type="ChEBI" id="CHEBI:49786"/>
    </ligand>
</feature>
<feature type="site" description="May play a role in metal incorporation in vivo" evidence="9">
    <location>
        <position position="99"/>
    </location>
</feature>
<dbReference type="HAMAP" id="MF_01682">
    <property type="entry name" value="Salvage_MtnD"/>
    <property type="match status" value="1"/>
</dbReference>
<dbReference type="SUPFAM" id="SSF51182">
    <property type="entry name" value="RmlC-like cupins"/>
    <property type="match status" value="1"/>
</dbReference>
<feature type="binding site" evidence="9">
    <location>
        <position position="102"/>
    </location>
    <ligand>
        <name>Fe(2+)</name>
        <dbReference type="ChEBI" id="CHEBI:29033"/>
    </ligand>
</feature>
<dbReference type="RefSeq" id="WP_093308415.1">
    <property type="nucleotide sequence ID" value="NZ_FNYH01000002.1"/>
</dbReference>
<evidence type="ECO:0000256" key="4">
    <source>
        <dbReference type="ARBA" id="ARBA00022723"/>
    </source>
</evidence>
<keyword evidence="4 9" id="KW-0479">Metal-binding</keyword>
<comment type="similarity">
    <text evidence="9">Belongs to the acireductone dioxygenase (ARD) family.</text>
</comment>
<feature type="binding site" evidence="9">
    <location>
        <position position="144"/>
    </location>
    <ligand>
        <name>Ni(2+)</name>
        <dbReference type="ChEBI" id="CHEBI:49786"/>
    </ligand>
</feature>
<evidence type="ECO:0000256" key="3">
    <source>
        <dbReference type="ARBA" id="ARBA00022605"/>
    </source>
</evidence>
<comment type="cofactor">
    <cofactor evidence="9">
        <name>Ni(2+)</name>
        <dbReference type="ChEBI" id="CHEBI:49786"/>
    </cofactor>
    <text evidence="9">Binds 1 nickel ion per monomer.</text>
</comment>
<dbReference type="InterPro" id="IPR014710">
    <property type="entry name" value="RmlC-like_jellyroll"/>
</dbReference>
<reference evidence="11" key="1">
    <citation type="submission" date="2016-10" db="EMBL/GenBank/DDBJ databases">
        <authorList>
            <person name="Varghese N."/>
            <person name="Submissions S."/>
        </authorList>
    </citation>
    <scope>NUCLEOTIDE SEQUENCE [LARGE SCALE GENOMIC DNA]</scope>
    <source>
        <strain evidence="11">DSM 7165</strain>
    </source>
</reference>
<keyword evidence="7 9" id="KW-0408">Iron</keyword>
<dbReference type="EMBL" id="FNYH01000002">
    <property type="protein sequence ID" value="SEI45257.1"/>
    <property type="molecule type" value="Genomic_DNA"/>
</dbReference>
<evidence type="ECO:0000313" key="10">
    <source>
        <dbReference type="EMBL" id="SEI45257.1"/>
    </source>
</evidence>
<comment type="function">
    <text evidence="9">Catalyzes 2 different reactions between oxygene and the acireductone 1,2-dihydroxy-3-keto-5-methylthiopentene (DHK-MTPene) depending upon the metal bound in the active site. Fe-containing acireductone dioxygenase (Fe-ARD) produces formate and 2-keto-4-methylthiobutyrate (KMTB), the alpha-ketoacid precursor of methionine in the methionine recycle pathway. Ni-containing acireductone dioxygenase (Ni-ARD) produces methylthiopropionate, carbon monoxide and formate, and does not lie on the methionine recycle pathway.</text>
</comment>